<evidence type="ECO:0000313" key="1">
    <source>
        <dbReference type="EMBL" id="GGB66716.1"/>
    </source>
</evidence>
<proteinExistence type="predicted"/>
<gene>
    <name evidence="1" type="ORF">GCM10010833_22380</name>
</gene>
<sequence length="96" mass="10005">MIVSGLVADTVCADADGAADTVSAAAVAKTTAFAPSIIPIPGCHVYNDEWSDQRVSMPSQIVPKETDLRNNLLFFVGCASLQKRGVMLLAIAALLA</sequence>
<keyword evidence="2" id="KW-1185">Reference proteome</keyword>
<dbReference type="EMBL" id="BMGD01000003">
    <property type="protein sequence ID" value="GGB66716.1"/>
    <property type="molecule type" value="Genomic_DNA"/>
</dbReference>
<name>A0ABQ1JER6_9SPHN</name>
<accession>A0ABQ1JER6</accession>
<comment type="caution">
    <text evidence="1">The sequence shown here is derived from an EMBL/GenBank/DDBJ whole genome shotgun (WGS) entry which is preliminary data.</text>
</comment>
<evidence type="ECO:0000313" key="2">
    <source>
        <dbReference type="Proteomes" id="UP000614261"/>
    </source>
</evidence>
<protein>
    <submittedName>
        <fullName evidence="1">Uncharacterized protein</fullName>
    </submittedName>
</protein>
<dbReference type="Proteomes" id="UP000614261">
    <property type="component" value="Unassembled WGS sequence"/>
</dbReference>
<dbReference type="RefSeq" id="WP_188514465.1">
    <property type="nucleotide sequence ID" value="NZ_BMGD01000003.1"/>
</dbReference>
<organism evidence="1 2">
    <name type="scientific">Blastomonas aquatica</name>
    <dbReference type="NCBI Taxonomy" id="1510276"/>
    <lineage>
        <taxon>Bacteria</taxon>
        <taxon>Pseudomonadati</taxon>
        <taxon>Pseudomonadota</taxon>
        <taxon>Alphaproteobacteria</taxon>
        <taxon>Sphingomonadales</taxon>
        <taxon>Sphingomonadaceae</taxon>
        <taxon>Blastomonas</taxon>
    </lineage>
</organism>
<reference evidence="2" key="1">
    <citation type="journal article" date="2019" name="Int. J. Syst. Evol. Microbiol.">
        <title>The Global Catalogue of Microorganisms (GCM) 10K type strain sequencing project: providing services to taxonomists for standard genome sequencing and annotation.</title>
        <authorList>
            <consortium name="The Broad Institute Genomics Platform"/>
            <consortium name="The Broad Institute Genome Sequencing Center for Infectious Disease"/>
            <person name="Wu L."/>
            <person name="Ma J."/>
        </authorList>
    </citation>
    <scope>NUCLEOTIDE SEQUENCE [LARGE SCALE GENOMIC DNA]</scope>
    <source>
        <strain evidence="2">CGMCC 1.12851</strain>
    </source>
</reference>